<comment type="subunit">
    <text evidence="18">Homotetramer.</text>
</comment>
<dbReference type="OrthoDB" id="687049at2759"/>
<dbReference type="InterPro" id="IPR013083">
    <property type="entry name" value="Znf_RING/FYVE/PHD"/>
</dbReference>
<feature type="repeat" description="WD" evidence="17">
    <location>
        <begin position="297"/>
        <end position="338"/>
    </location>
</feature>
<comment type="catalytic activity">
    <reaction evidence="1 18">
        <text>S-ubiquitinyl-[E2 ubiquitin-conjugating enzyme]-L-cysteine + [acceptor protein]-L-lysine = [E2 ubiquitin-conjugating enzyme]-L-cysteine + N(6)-ubiquitinyl-[acceptor protein]-L-lysine.</text>
        <dbReference type="EC" id="2.3.2.27"/>
    </reaction>
</comment>
<keyword evidence="15 18" id="KW-0234">DNA repair</keyword>
<dbReference type="EC" id="2.3.2.27" evidence="5 18"/>
<evidence type="ECO:0000256" key="18">
    <source>
        <dbReference type="RuleBase" id="RU367101"/>
    </source>
</evidence>
<dbReference type="InterPro" id="IPR038959">
    <property type="entry name" value="Prp19"/>
</dbReference>
<organism evidence="20 21">
    <name type="scientific">Pythium oligandrum</name>
    <name type="common">Mycoparasitic fungus</name>
    <dbReference type="NCBI Taxonomy" id="41045"/>
    <lineage>
        <taxon>Eukaryota</taxon>
        <taxon>Sar</taxon>
        <taxon>Stramenopiles</taxon>
        <taxon>Oomycota</taxon>
        <taxon>Peronosporomycetes</taxon>
        <taxon>Pythiales</taxon>
        <taxon>Pythiaceae</taxon>
        <taxon>Pythium</taxon>
    </lineage>
</organism>
<evidence type="ECO:0000313" key="21">
    <source>
        <dbReference type="Proteomes" id="UP000794436"/>
    </source>
</evidence>
<dbReference type="GO" id="GO:0061630">
    <property type="term" value="F:ubiquitin protein ligase activity"/>
    <property type="evidence" value="ECO:0007669"/>
    <property type="project" value="UniProtKB-UniRule"/>
</dbReference>
<dbReference type="GO" id="GO:0071006">
    <property type="term" value="C:U2-type catalytic step 1 spliceosome"/>
    <property type="evidence" value="ECO:0007669"/>
    <property type="project" value="TreeGrafter"/>
</dbReference>
<feature type="repeat" description="WD" evidence="17">
    <location>
        <begin position="350"/>
        <end position="391"/>
    </location>
</feature>
<dbReference type="Gene3D" id="2.130.10.10">
    <property type="entry name" value="YVTN repeat-like/Quinoprotein amine dehydrogenase"/>
    <property type="match status" value="1"/>
</dbReference>
<evidence type="ECO:0000256" key="17">
    <source>
        <dbReference type="PROSITE-ProRule" id="PRU00221"/>
    </source>
</evidence>
<comment type="similarity">
    <text evidence="4 18">Belongs to the WD repeat PRP19 family.</text>
</comment>
<comment type="caution">
    <text evidence="20">The sequence shown here is derived from an EMBL/GenBank/DDBJ whole genome shotgun (WGS) entry which is preliminary data.</text>
</comment>
<accession>A0A8K1C9B7</accession>
<dbReference type="InterPro" id="IPR001680">
    <property type="entry name" value="WD40_rpt"/>
</dbReference>
<comment type="function">
    <text evidence="18">Ubiquitin-protein ligase which is mainly involved pre-mRNA splicing and DNA repair. Required for pre-mRNA splicing as component of the spliceosome.</text>
</comment>
<evidence type="ECO:0000256" key="3">
    <source>
        <dbReference type="ARBA" id="ARBA00004906"/>
    </source>
</evidence>
<dbReference type="PRINTS" id="PR00320">
    <property type="entry name" value="GPROTEINBRPT"/>
</dbReference>
<evidence type="ECO:0000256" key="10">
    <source>
        <dbReference type="ARBA" id="ARBA00022728"/>
    </source>
</evidence>
<keyword evidence="7 17" id="KW-0853">WD repeat</keyword>
<evidence type="ECO:0000256" key="12">
    <source>
        <dbReference type="ARBA" id="ARBA00022763"/>
    </source>
</evidence>
<keyword evidence="9 18" id="KW-0808">Transferase</keyword>
<dbReference type="PANTHER" id="PTHR43995">
    <property type="entry name" value="PRE-MRNA-PROCESSING FACTOR 19"/>
    <property type="match status" value="1"/>
</dbReference>
<evidence type="ECO:0000256" key="15">
    <source>
        <dbReference type="ARBA" id="ARBA00023204"/>
    </source>
</evidence>
<keyword evidence="11" id="KW-0677">Repeat</keyword>
<comment type="pathway">
    <text evidence="3 18">Protein modification; protein ubiquitination.</text>
</comment>
<reference evidence="20" key="1">
    <citation type="submission" date="2019-03" db="EMBL/GenBank/DDBJ databases">
        <title>Long read genome sequence of the mycoparasitic Pythium oligandrum ATCC 38472 isolated from sugarbeet rhizosphere.</title>
        <authorList>
            <person name="Gaulin E."/>
        </authorList>
    </citation>
    <scope>NUCLEOTIDE SEQUENCE</scope>
    <source>
        <strain evidence="20">ATCC 38472_TT</strain>
    </source>
</reference>
<feature type="repeat" description="WD" evidence="17">
    <location>
        <begin position="392"/>
        <end position="433"/>
    </location>
</feature>
<dbReference type="UniPathway" id="UPA00143"/>
<keyword evidence="8 18" id="KW-0507">mRNA processing</keyword>
<dbReference type="FunFam" id="3.30.40.10:FF:000027">
    <property type="entry name" value="Pre-mRNA-processing factor 19, putative"/>
    <property type="match status" value="1"/>
</dbReference>
<evidence type="ECO:0000313" key="20">
    <source>
        <dbReference type="EMBL" id="TMW58849.1"/>
    </source>
</evidence>
<dbReference type="Pfam" id="PF08606">
    <property type="entry name" value="Prp19"/>
    <property type="match status" value="1"/>
</dbReference>
<evidence type="ECO:0000259" key="19">
    <source>
        <dbReference type="PROSITE" id="PS51698"/>
    </source>
</evidence>
<dbReference type="PROSITE" id="PS00678">
    <property type="entry name" value="WD_REPEATS_1"/>
    <property type="match status" value="1"/>
</dbReference>
<evidence type="ECO:0000256" key="6">
    <source>
        <dbReference type="ARBA" id="ARBA00015618"/>
    </source>
</evidence>
<evidence type="ECO:0000256" key="14">
    <source>
        <dbReference type="ARBA" id="ARBA00023187"/>
    </source>
</evidence>
<dbReference type="InterPro" id="IPR013915">
    <property type="entry name" value="Prp19_cc"/>
</dbReference>
<dbReference type="PROSITE" id="PS50082">
    <property type="entry name" value="WD_REPEATS_2"/>
    <property type="match status" value="5"/>
</dbReference>
<keyword evidence="10 18" id="KW-0747">Spliceosome</keyword>
<evidence type="ECO:0000256" key="4">
    <source>
        <dbReference type="ARBA" id="ARBA00006388"/>
    </source>
</evidence>
<dbReference type="SUPFAM" id="SSF50978">
    <property type="entry name" value="WD40 repeat-like"/>
    <property type="match status" value="1"/>
</dbReference>
<dbReference type="CDD" id="cd00200">
    <property type="entry name" value="WD40"/>
    <property type="match status" value="1"/>
</dbReference>
<sequence>MLCSLSGQIPVEPVVSAKSGHVFEKRLVLKYLEQNQSRCPITNEELDADKDLIAVQTPPVASSNGANSNLSTFSPEAASIPQILALFQNEWDAVMLETFTLKKHLEKTRQELSHALYQHDAACRVIARLNTENAALRTKLATRASNGDDVDMEAEGPSGLSVEAIATIEAKQKALAKQRKDFKKKEAPLRAERLSELSTWTVKSSHTIHDSDKPGILSLAIDAKQQDRIATGGVDKHVKVFNTTTQQLSATLSGHSKKVNDVEFHPSADLLVSASQDKTVKVWSATEGGNYAAVHTLGGHDDAVTSVSIHATGDYVISASTDASWGFHDIRTGKLLAHYFLNGETQDLKGANASNEAHCIAFHPDGGIFGTGAKNKLVQMWDIKSMTNVVTFEGHANQVNALAFSENGYQLATGSQDGVVNIWDLRKLKSIFEINLNTQGNTRSGPIHDVSFDASGSFLAVAGANVQVLKEVGKTDWEVVKTFDDHKAAVMGVRFAPNSSYLASTSMDRSLKLFR</sequence>
<dbReference type="Gene3D" id="3.30.40.10">
    <property type="entry name" value="Zinc/RING finger domain, C3HC4 (zinc finger)"/>
    <property type="match status" value="1"/>
</dbReference>
<dbReference type="GO" id="GO:0000974">
    <property type="term" value="C:Prp19 complex"/>
    <property type="evidence" value="ECO:0007669"/>
    <property type="project" value="UniProtKB-UniRule"/>
</dbReference>
<feature type="repeat" description="WD" evidence="17">
    <location>
        <begin position="483"/>
        <end position="515"/>
    </location>
</feature>
<dbReference type="GO" id="GO:0005737">
    <property type="term" value="C:cytoplasm"/>
    <property type="evidence" value="ECO:0007669"/>
    <property type="project" value="TreeGrafter"/>
</dbReference>
<dbReference type="PANTHER" id="PTHR43995:SF1">
    <property type="entry name" value="PRE-MRNA-PROCESSING FACTOR 19"/>
    <property type="match status" value="1"/>
</dbReference>
<keyword evidence="16 18" id="KW-0539">Nucleus</keyword>
<evidence type="ECO:0000256" key="13">
    <source>
        <dbReference type="ARBA" id="ARBA00022786"/>
    </source>
</evidence>
<dbReference type="InterPro" id="IPR015943">
    <property type="entry name" value="WD40/YVTN_repeat-like_dom_sf"/>
</dbReference>
<evidence type="ECO:0000256" key="7">
    <source>
        <dbReference type="ARBA" id="ARBA00022574"/>
    </source>
</evidence>
<dbReference type="GO" id="GO:0005654">
    <property type="term" value="C:nucleoplasm"/>
    <property type="evidence" value="ECO:0007669"/>
    <property type="project" value="UniProtKB-SubCell"/>
</dbReference>
<keyword evidence="13 18" id="KW-0833">Ubl conjugation pathway</keyword>
<dbReference type="InterPro" id="IPR036322">
    <property type="entry name" value="WD40_repeat_dom_sf"/>
</dbReference>
<evidence type="ECO:0000256" key="11">
    <source>
        <dbReference type="ARBA" id="ARBA00022737"/>
    </source>
</evidence>
<feature type="repeat" description="WD" evidence="17">
    <location>
        <begin position="252"/>
        <end position="293"/>
    </location>
</feature>
<evidence type="ECO:0000256" key="9">
    <source>
        <dbReference type="ARBA" id="ARBA00022679"/>
    </source>
</evidence>
<evidence type="ECO:0000256" key="5">
    <source>
        <dbReference type="ARBA" id="ARBA00012483"/>
    </source>
</evidence>
<dbReference type="Proteomes" id="UP000794436">
    <property type="component" value="Unassembled WGS sequence"/>
</dbReference>
<dbReference type="GO" id="GO:0000398">
    <property type="term" value="P:mRNA splicing, via spliceosome"/>
    <property type="evidence" value="ECO:0007669"/>
    <property type="project" value="InterPro"/>
</dbReference>
<dbReference type="SUPFAM" id="SSF57850">
    <property type="entry name" value="RING/U-box"/>
    <property type="match status" value="1"/>
</dbReference>
<gene>
    <name evidence="20" type="ORF">Poli38472_006994</name>
</gene>
<dbReference type="SMART" id="SM00504">
    <property type="entry name" value="Ubox"/>
    <property type="match status" value="1"/>
</dbReference>
<keyword evidence="14 18" id="KW-0508">mRNA splicing</keyword>
<keyword evidence="21" id="KW-1185">Reference proteome</keyword>
<feature type="domain" description="U-box" evidence="19">
    <location>
        <begin position="1"/>
        <end position="49"/>
    </location>
</feature>
<dbReference type="EMBL" id="SPLM01000110">
    <property type="protein sequence ID" value="TMW58849.1"/>
    <property type="molecule type" value="Genomic_DNA"/>
</dbReference>
<dbReference type="InterPro" id="IPR003613">
    <property type="entry name" value="Ubox_domain"/>
</dbReference>
<dbReference type="AlphaFoldDB" id="A0A8K1C9B7"/>
<evidence type="ECO:0000256" key="16">
    <source>
        <dbReference type="ARBA" id="ARBA00023242"/>
    </source>
</evidence>
<dbReference type="GO" id="GO:0006281">
    <property type="term" value="P:DNA repair"/>
    <property type="evidence" value="ECO:0007669"/>
    <property type="project" value="UniProtKB-KW"/>
</dbReference>
<dbReference type="Pfam" id="PF24814">
    <property type="entry name" value="WD40_Prp19"/>
    <property type="match status" value="1"/>
</dbReference>
<evidence type="ECO:0000256" key="8">
    <source>
        <dbReference type="ARBA" id="ARBA00022664"/>
    </source>
</evidence>
<evidence type="ECO:0000256" key="1">
    <source>
        <dbReference type="ARBA" id="ARBA00000900"/>
    </source>
</evidence>
<protein>
    <recommendedName>
        <fullName evidence="6 18">Pre-mRNA-processing factor 19</fullName>
        <ecNumber evidence="5 18">2.3.2.27</ecNumber>
    </recommendedName>
</protein>
<dbReference type="PROSITE" id="PS50294">
    <property type="entry name" value="WD_REPEATS_REGION"/>
    <property type="match status" value="3"/>
</dbReference>
<dbReference type="GO" id="GO:0070534">
    <property type="term" value="P:protein K63-linked ubiquitination"/>
    <property type="evidence" value="ECO:0007669"/>
    <property type="project" value="UniProtKB-UniRule"/>
</dbReference>
<evidence type="ECO:0000256" key="2">
    <source>
        <dbReference type="ARBA" id="ARBA00004642"/>
    </source>
</evidence>
<proteinExistence type="inferred from homology"/>
<dbReference type="InterPro" id="IPR020472">
    <property type="entry name" value="WD40_PAC1"/>
</dbReference>
<dbReference type="PROSITE" id="PS51698">
    <property type="entry name" value="U_BOX"/>
    <property type="match status" value="1"/>
</dbReference>
<dbReference type="InterPro" id="IPR055340">
    <property type="entry name" value="RING-Ubox_PRP19"/>
</dbReference>
<dbReference type="InterPro" id="IPR019775">
    <property type="entry name" value="WD40_repeat_CS"/>
</dbReference>
<comment type="subcellular location">
    <subcellularLocation>
        <location evidence="2">Nucleus</location>
        <location evidence="2">Nucleoplasm</location>
    </subcellularLocation>
</comment>
<dbReference type="SMART" id="SM00320">
    <property type="entry name" value="WD40"/>
    <property type="match status" value="7"/>
</dbReference>
<name>A0A8K1C9B7_PYTOL</name>
<keyword evidence="12 18" id="KW-0227">DNA damage</keyword>
<dbReference type="CDD" id="cd16656">
    <property type="entry name" value="RING-Ubox_PRP19"/>
    <property type="match status" value="1"/>
</dbReference>